<accession>A0A8G2BWW0</accession>
<evidence type="ECO:0000313" key="2">
    <source>
        <dbReference type="Proteomes" id="UP000236725"/>
    </source>
</evidence>
<proteinExistence type="predicted"/>
<comment type="caution">
    <text evidence="1">The sequence shown here is derived from an EMBL/GenBank/DDBJ whole genome shotgun (WGS) entry which is preliminary data.</text>
</comment>
<sequence length="36" mass="4001">MFAKFSYGLWLLCNFLQKVACDDDGIISIFAVAADN</sequence>
<protein>
    <submittedName>
        <fullName evidence="1">Uncharacterized protein</fullName>
    </submittedName>
</protein>
<name>A0A8G2BWW0_9BACT</name>
<reference evidence="1 2" key="1">
    <citation type="submission" date="2016-10" db="EMBL/GenBank/DDBJ databases">
        <authorList>
            <person name="Varghese N."/>
            <person name="Submissions S."/>
        </authorList>
    </citation>
    <scope>NUCLEOTIDE SEQUENCE [LARGE SCALE GENOMIC DNA]</scope>
    <source>
        <strain evidence="1 2">DSM 29073</strain>
    </source>
</reference>
<organism evidence="1 2">
    <name type="scientific">Parabacteroides chinchillae</name>
    <dbReference type="NCBI Taxonomy" id="871327"/>
    <lineage>
        <taxon>Bacteria</taxon>
        <taxon>Pseudomonadati</taxon>
        <taxon>Bacteroidota</taxon>
        <taxon>Bacteroidia</taxon>
        <taxon>Bacteroidales</taxon>
        <taxon>Tannerellaceae</taxon>
        <taxon>Parabacteroides</taxon>
    </lineage>
</organism>
<evidence type="ECO:0000313" key="1">
    <source>
        <dbReference type="EMBL" id="SEF95112.1"/>
    </source>
</evidence>
<dbReference type="AlphaFoldDB" id="A0A8G2BWW0"/>
<dbReference type="EMBL" id="FNVS01000010">
    <property type="protein sequence ID" value="SEF95112.1"/>
    <property type="molecule type" value="Genomic_DNA"/>
</dbReference>
<keyword evidence="2" id="KW-1185">Reference proteome</keyword>
<gene>
    <name evidence="1" type="ORF">SAMN05444001_11077</name>
</gene>
<dbReference type="Proteomes" id="UP000236725">
    <property type="component" value="Unassembled WGS sequence"/>
</dbReference>